<protein>
    <submittedName>
        <fullName evidence="1">Uncharacterized protein</fullName>
    </submittedName>
</protein>
<proteinExistence type="predicted"/>
<accession>A0A8S3H8G1</accession>
<reference evidence="1" key="1">
    <citation type="submission" date="2021-02" db="EMBL/GenBank/DDBJ databases">
        <authorList>
            <person name="Nowell W R."/>
        </authorList>
    </citation>
    <scope>NUCLEOTIDE SEQUENCE</scope>
</reference>
<evidence type="ECO:0000313" key="1">
    <source>
        <dbReference type="EMBL" id="CAF5175445.1"/>
    </source>
</evidence>
<dbReference type="Proteomes" id="UP000676336">
    <property type="component" value="Unassembled WGS sequence"/>
</dbReference>
<dbReference type="EMBL" id="CAJOBI010315056">
    <property type="protein sequence ID" value="CAF5175445.1"/>
    <property type="molecule type" value="Genomic_DNA"/>
</dbReference>
<sequence length="222" mass="25135">MPDDTRKTYILSTISNYFGIERDSLSPLVDHRSLNNFFDDAKCQLLSATRGGKHSIDLSNEIKIVEGAQYLVLFKLRPEQITLDNLYTNIFLSSMVDSPIDSLYYMIKSVFSPALRDNTNNINQSNQAANQQIQTSLNELEQVLRSSGKKSSSSSSSSMATISHPKDEIAYWNDMSKNTSSKTKDLERAKYFLQLFDPIKGNFENLENLSLLELVDVVEKVQ</sequence>
<dbReference type="AlphaFoldDB" id="A0A8S3H8G1"/>
<feature type="non-terminal residue" evidence="1">
    <location>
        <position position="1"/>
    </location>
</feature>
<organism evidence="1 2">
    <name type="scientific">Rotaria magnacalcarata</name>
    <dbReference type="NCBI Taxonomy" id="392030"/>
    <lineage>
        <taxon>Eukaryota</taxon>
        <taxon>Metazoa</taxon>
        <taxon>Spiralia</taxon>
        <taxon>Gnathifera</taxon>
        <taxon>Rotifera</taxon>
        <taxon>Eurotatoria</taxon>
        <taxon>Bdelloidea</taxon>
        <taxon>Philodinida</taxon>
        <taxon>Philodinidae</taxon>
        <taxon>Rotaria</taxon>
    </lineage>
</organism>
<evidence type="ECO:0000313" key="2">
    <source>
        <dbReference type="Proteomes" id="UP000676336"/>
    </source>
</evidence>
<gene>
    <name evidence="1" type="ORF">SMN809_LOCUS67280</name>
</gene>
<name>A0A8S3H8G1_9BILA</name>
<comment type="caution">
    <text evidence="1">The sequence shown here is derived from an EMBL/GenBank/DDBJ whole genome shotgun (WGS) entry which is preliminary data.</text>
</comment>